<dbReference type="Pfam" id="PF00107">
    <property type="entry name" value="ADH_zinc_N"/>
    <property type="match status" value="1"/>
</dbReference>
<proteinExistence type="predicted"/>
<dbReference type="SUPFAM" id="SSF51735">
    <property type="entry name" value="NAD(P)-binding Rossmann-fold domains"/>
    <property type="match status" value="1"/>
</dbReference>
<dbReference type="AlphaFoldDB" id="A0A1I0QZZ9"/>
<dbReference type="InterPro" id="IPR051603">
    <property type="entry name" value="Zinc-ADH_QOR/CCCR"/>
</dbReference>
<evidence type="ECO:0000256" key="1">
    <source>
        <dbReference type="ARBA" id="ARBA00022857"/>
    </source>
</evidence>
<dbReference type="GO" id="GO:0016491">
    <property type="term" value="F:oxidoreductase activity"/>
    <property type="evidence" value="ECO:0007669"/>
    <property type="project" value="InterPro"/>
</dbReference>
<evidence type="ECO:0000259" key="2">
    <source>
        <dbReference type="SMART" id="SM00829"/>
    </source>
</evidence>
<evidence type="ECO:0000313" key="4">
    <source>
        <dbReference type="Proteomes" id="UP000199469"/>
    </source>
</evidence>
<sequence length="334" mass="35444">MDILKDTMQALILEEFNNEFIMKEMSMPVPIEGQVLVAIKASGINPLDLKIKSGTAAHAKTVLPAILGIDMAGIVTAVGENVTDYKIGDEVYGMTGGIAGVQGSLAQFAAVDADLLAHKPSNISFKEAASLPLALITAWEGLVDRAKVDSTKKVLIHGGAGGVGHIAVQLAKSFGATVYATGTADSKKQIEQYGAVAIDYVKETVDEYVQQYTDGEGFDIIFDTVGGANLDNSFSAVRQYTGHVVSILGWGTHSLAPLSFRGATYSGVFTLLPLITGKGRKHHGNILSEATKLIESGHIRGNTHPGSFTLKDVEQTWKEMSDGIIKGKVVIEID</sequence>
<dbReference type="EMBL" id="FOIU01000001">
    <property type="protein sequence ID" value="SEW33332.1"/>
    <property type="molecule type" value="Genomic_DNA"/>
</dbReference>
<dbReference type="InterPro" id="IPR036291">
    <property type="entry name" value="NAD(P)-bd_dom_sf"/>
</dbReference>
<dbReference type="InterPro" id="IPR011032">
    <property type="entry name" value="GroES-like_sf"/>
</dbReference>
<gene>
    <name evidence="3" type="ORF">SAMN05421841_2392</name>
</gene>
<name>A0A1I0QZZ9_9FLAO</name>
<dbReference type="InterPro" id="IPR020843">
    <property type="entry name" value="ER"/>
</dbReference>
<dbReference type="Proteomes" id="UP000199469">
    <property type="component" value="Unassembled WGS sequence"/>
</dbReference>
<feature type="domain" description="Enoyl reductase (ER)" evidence="2">
    <location>
        <begin position="6"/>
        <end position="331"/>
    </location>
</feature>
<keyword evidence="4" id="KW-1185">Reference proteome</keyword>
<dbReference type="InterPro" id="IPR013149">
    <property type="entry name" value="ADH-like_C"/>
</dbReference>
<dbReference type="Gene3D" id="3.90.180.10">
    <property type="entry name" value="Medium-chain alcohol dehydrogenases, catalytic domain"/>
    <property type="match status" value="1"/>
</dbReference>
<dbReference type="SUPFAM" id="SSF50129">
    <property type="entry name" value="GroES-like"/>
    <property type="match status" value="1"/>
</dbReference>
<dbReference type="PANTHER" id="PTHR44154:SF1">
    <property type="entry name" value="QUINONE OXIDOREDUCTASE"/>
    <property type="match status" value="1"/>
</dbReference>
<dbReference type="Gene3D" id="3.40.50.720">
    <property type="entry name" value="NAD(P)-binding Rossmann-like Domain"/>
    <property type="match status" value="1"/>
</dbReference>
<evidence type="ECO:0000313" key="3">
    <source>
        <dbReference type="EMBL" id="SEW33332.1"/>
    </source>
</evidence>
<dbReference type="SMART" id="SM00829">
    <property type="entry name" value="PKS_ER"/>
    <property type="match status" value="1"/>
</dbReference>
<dbReference type="STRING" id="356305.SAMN05421841_2392"/>
<dbReference type="InterPro" id="IPR013154">
    <property type="entry name" value="ADH-like_N"/>
</dbReference>
<dbReference type="PANTHER" id="PTHR44154">
    <property type="entry name" value="QUINONE OXIDOREDUCTASE"/>
    <property type="match status" value="1"/>
</dbReference>
<organism evidence="3 4">
    <name type="scientific">Chryseobacterium wanjuense</name>
    <dbReference type="NCBI Taxonomy" id="356305"/>
    <lineage>
        <taxon>Bacteria</taxon>
        <taxon>Pseudomonadati</taxon>
        <taxon>Bacteroidota</taxon>
        <taxon>Flavobacteriia</taxon>
        <taxon>Flavobacteriales</taxon>
        <taxon>Weeksellaceae</taxon>
        <taxon>Chryseobacterium group</taxon>
        <taxon>Chryseobacterium</taxon>
    </lineage>
</organism>
<accession>A0A1I0QZZ9</accession>
<dbReference type="Pfam" id="PF08240">
    <property type="entry name" value="ADH_N"/>
    <property type="match status" value="1"/>
</dbReference>
<keyword evidence="1" id="KW-0521">NADP</keyword>
<reference evidence="4" key="1">
    <citation type="submission" date="2016-10" db="EMBL/GenBank/DDBJ databases">
        <authorList>
            <person name="Varghese N."/>
            <person name="Submissions S."/>
        </authorList>
    </citation>
    <scope>NUCLEOTIDE SEQUENCE [LARGE SCALE GENOMIC DNA]</scope>
    <source>
        <strain evidence="4">DSM 17724</strain>
    </source>
</reference>
<dbReference type="RefSeq" id="WP_062671454.1">
    <property type="nucleotide sequence ID" value="NZ_FOIU01000001.1"/>
</dbReference>
<dbReference type="CDD" id="cd08272">
    <property type="entry name" value="MDR6"/>
    <property type="match status" value="1"/>
</dbReference>
<protein>
    <submittedName>
        <fullName evidence="3">NADPH:quinone reductase</fullName>
    </submittedName>
</protein>